<gene>
    <name evidence="2" type="ORF">IPOD504_LOCUS9317</name>
</gene>
<feature type="compositionally biased region" description="Basic residues" evidence="1">
    <location>
        <begin position="75"/>
        <end position="84"/>
    </location>
</feature>
<feature type="non-terminal residue" evidence="2">
    <location>
        <position position="94"/>
    </location>
</feature>
<reference evidence="2" key="1">
    <citation type="submission" date="2022-03" db="EMBL/GenBank/DDBJ databases">
        <authorList>
            <person name="Martin H S."/>
        </authorList>
    </citation>
    <scope>NUCLEOTIDE SEQUENCE</scope>
</reference>
<keyword evidence="3" id="KW-1185">Reference proteome</keyword>
<dbReference type="Proteomes" id="UP000837857">
    <property type="component" value="Chromosome 23"/>
</dbReference>
<organism evidence="2 3">
    <name type="scientific">Iphiclides podalirius</name>
    <name type="common">scarce swallowtail</name>
    <dbReference type="NCBI Taxonomy" id="110791"/>
    <lineage>
        <taxon>Eukaryota</taxon>
        <taxon>Metazoa</taxon>
        <taxon>Ecdysozoa</taxon>
        <taxon>Arthropoda</taxon>
        <taxon>Hexapoda</taxon>
        <taxon>Insecta</taxon>
        <taxon>Pterygota</taxon>
        <taxon>Neoptera</taxon>
        <taxon>Endopterygota</taxon>
        <taxon>Lepidoptera</taxon>
        <taxon>Glossata</taxon>
        <taxon>Ditrysia</taxon>
        <taxon>Papilionoidea</taxon>
        <taxon>Papilionidae</taxon>
        <taxon>Papilioninae</taxon>
        <taxon>Iphiclides</taxon>
    </lineage>
</organism>
<name>A0ABN8IHH9_9NEOP</name>
<dbReference type="EMBL" id="OW152835">
    <property type="protein sequence ID" value="CAH2056040.1"/>
    <property type="molecule type" value="Genomic_DNA"/>
</dbReference>
<evidence type="ECO:0000313" key="2">
    <source>
        <dbReference type="EMBL" id="CAH2056040.1"/>
    </source>
</evidence>
<evidence type="ECO:0000256" key="1">
    <source>
        <dbReference type="SAM" id="MobiDB-lite"/>
    </source>
</evidence>
<protein>
    <submittedName>
        <fullName evidence="2">Uncharacterized protein</fullName>
    </submittedName>
</protein>
<sequence length="94" mass="10377">MDFTELYFMTLQSFLCKLHARCCDVRNGHAHGTHTCAPRSAVAARPVAARPRQIASAALCRPGSKRPPPPPRIRFPGRTHRVHLANRPESLPSG</sequence>
<accession>A0ABN8IHH9</accession>
<proteinExistence type="predicted"/>
<feature type="region of interest" description="Disordered" evidence="1">
    <location>
        <begin position="55"/>
        <end position="94"/>
    </location>
</feature>
<evidence type="ECO:0000313" key="3">
    <source>
        <dbReference type="Proteomes" id="UP000837857"/>
    </source>
</evidence>